<dbReference type="Gene3D" id="3.40.50.2000">
    <property type="entry name" value="Glycogen Phosphorylase B"/>
    <property type="match status" value="2"/>
</dbReference>
<evidence type="ECO:0000313" key="3">
    <source>
        <dbReference type="EMBL" id="TQO38907.1"/>
    </source>
</evidence>
<dbReference type="InterPro" id="IPR001296">
    <property type="entry name" value="Glyco_trans_1"/>
</dbReference>
<comment type="caution">
    <text evidence="3">The sequence shown here is derived from an EMBL/GenBank/DDBJ whole genome shotgun (WGS) entry which is preliminary data.</text>
</comment>
<feature type="domain" description="Glycosyl transferase family 1" evidence="2">
    <location>
        <begin position="226"/>
        <end position="387"/>
    </location>
</feature>
<dbReference type="PANTHER" id="PTHR12526:SF622">
    <property type="entry name" value="GLYCOSYLTRANSFERASE (GROUP I)"/>
    <property type="match status" value="1"/>
</dbReference>
<gene>
    <name evidence="3" type="ORF">GQ41_3573</name>
</gene>
<evidence type="ECO:0000259" key="2">
    <source>
        <dbReference type="Pfam" id="PF00534"/>
    </source>
</evidence>
<proteinExistence type="predicted"/>
<dbReference type="RefSeq" id="WP_142190370.1">
    <property type="nucleotide sequence ID" value="NZ_VHIF01000001.1"/>
</dbReference>
<dbReference type="Pfam" id="PF00534">
    <property type="entry name" value="Glycos_transf_1"/>
    <property type="match status" value="1"/>
</dbReference>
<name>A0ABY3ADR1_9FLAO</name>
<organism evidence="3 4">
    <name type="scientific">Arenibacter algicola</name>
    <dbReference type="NCBI Taxonomy" id="616991"/>
    <lineage>
        <taxon>Bacteria</taxon>
        <taxon>Pseudomonadati</taxon>
        <taxon>Bacteroidota</taxon>
        <taxon>Flavobacteriia</taxon>
        <taxon>Flavobacteriales</taxon>
        <taxon>Flavobacteriaceae</taxon>
        <taxon>Arenibacter</taxon>
    </lineage>
</organism>
<dbReference type="EMBL" id="VHIF01000001">
    <property type="protein sequence ID" value="TQO38907.1"/>
    <property type="molecule type" value="Genomic_DNA"/>
</dbReference>
<sequence>MTKRIWIINEHLTSPDLSENGHSRHFTLGTEFLKHGYDVTLITSSFSHNPKRKVRLIGLMKVLKGALPTLIIKGFAHENSSSIIRIINWVLFSALLFFVPFLRISKPDFIILSSTPMIPVYNVLFFKLIYPNCKFIFETRDLWPLTPKSIGNYSDKSLFIRILTHLEYKCYSKADYIVSVLKNSDKHIESVLGSKKFNFKWISNGIDLKGFAEIQKEKDWGFKGKMFNENAFIIGYAGTLGNANAMEFIIEAFNDFFAGLNCYLILLGEGGEKQNLIEKAKGNNNIVFLESVKRESLNSFYQQCDVLYLSWRNVDLYKFGVSANKLFEYMYSQTPILMSCNIPDNIIEEANCGLVTKAEDSLSIKEKIHEFRNLSSMERSQLGKNGYSYVIAQLTYEKLAKEYMKVFDELNPELN</sequence>
<dbReference type="SUPFAM" id="SSF53756">
    <property type="entry name" value="UDP-Glycosyltransferase/glycogen phosphorylase"/>
    <property type="match status" value="1"/>
</dbReference>
<feature type="transmembrane region" description="Helical" evidence="1">
    <location>
        <begin position="82"/>
        <end position="102"/>
    </location>
</feature>
<keyword evidence="1" id="KW-0812">Transmembrane</keyword>
<keyword evidence="4" id="KW-1185">Reference proteome</keyword>
<protein>
    <submittedName>
        <fullName evidence="3">Glycosyltransferase involved in cell wall biosynthesis</fullName>
    </submittedName>
</protein>
<dbReference type="Proteomes" id="UP000315363">
    <property type="component" value="Unassembled WGS sequence"/>
</dbReference>
<keyword evidence="1" id="KW-0472">Membrane</keyword>
<accession>A0ABY3ADR1</accession>
<evidence type="ECO:0000256" key="1">
    <source>
        <dbReference type="SAM" id="Phobius"/>
    </source>
</evidence>
<reference evidence="3 4" key="1">
    <citation type="submission" date="2019-06" db="EMBL/GenBank/DDBJ databases">
        <title>A large-scale integrated study on North Sea by COGITO (Coastal Microbe Genomic &amp; Taxonomic Observatory).</title>
        <authorList>
            <person name="Teeling H."/>
        </authorList>
    </citation>
    <scope>NUCLEOTIDE SEQUENCE [LARGE SCALE GENOMIC DNA]</scope>
    <source>
        <strain evidence="3 4">MAR_2009_79</strain>
    </source>
</reference>
<dbReference type="PANTHER" id="PTHR12526">
    <property type="entry name" value="GLYCOSYLTRANSFERASE"/>
    <property type="match status" value="1"/>
</dbReference>
<evidence type="ECO:0000313" key="4">
    <source>
        <dbReference type="Proteomes" id="UP000315363"/>
    </source>
</evidence>
<keyword evidence="1" id="KW-1133">Transmembrane helix</keyword>
<dbReference type="CDD" id="cd03794">
    <property type="entry name" value="GT4_WbuB-like"/>
    <property type="match status" value="1"/>
</dbReference>
<feature type="transmembrane region" description="Helical" evidence="1">
    <location>
        <begin position="109"/>
        <end position="130"/>
    </location>
</feature>